<evidence type="ECO:0000256" key="2">
    <source>
        <dbReference type="ARBA" id="ARBA00022803"/>
    </source>
</evidence>
<gene>
    <name evidence="5" type="ORF">I6E12_09430</name>
</gene>
<dbReference type="Pfam" id="PF13365">
    <property type="entry name" value="Trypsin_2"/>
    <property type="match status" value="1"/>
</dbReference>
<organism evidence="5 6">
    <name type="scientific">Xylanibacter brevis</name>
    <dbReference type="NCBI Taxonomy" id="83231"/>
    <lineage>
        <taxon>Bacteria</taxon>
        <taxon>Pseudomonadati</taxon>
        <taxon>Bacteroidota</taxon>
        <taxon>Bacteroidia</taxon>
        <taxon>Bacteroidales</taxon>
        <taxon>Prevotellaceae</taxon>
        <taxon>Xylanibacter</taxon>
    </lineage>
</organism>
<proteinExistence type="predicted"/>
<protein>
    <recommendedName>
        <fullName evidence="7">Tetratricopeptide repeat protein</fullName>
    </recommendedName>
</protein>
<reference evidence="5 6" key="1">
    <citation type="submission" date="2020-12" db="EMBL/GenBank/DDBJ databases">
        <title>Whole genome sequences of gut porcine anaerobes.</title>
        <authorList>
            <person name="Kubasova T."/>
            <person name="Jahodarova E."/>
            <person name="Rychlik I."/>
        </authorList>
    </citation>
    <scope>NUCLEOTIDE SEQUENCE [LARGE SCALE GENOMIC DNA]</scope>
    <source>
        <strain evidence="5 6">An925</strain>
    </source>
</reference>
<dbReference type="Gene3D" id="1.25.40.10">
    <property type="entry name" value="Tetratricopeptide repeat domain"/>
    <property type="match status" value="3"/>
</dbReference>
<dbReference type="SMART" id="SM00028">
    <property type="entry name" value="TPR"/>
    <property type="match status" value="4"/>
</dbReference>
<evidence type="ECO:0000256" key="3">
    <source>
        <dbReference type="PROSITE-ProRule" id="PRU00339"/>
    </source>
</evidence>
<dbReference type="PANTHER" id="PTHR44858">
    <property type="entry name" value="TETRATRICOPEPTIDE REPEAT PROTEIN 6"/>
    <property type="match status" value="1"/>
</dbReference>
<dbReference type="InterPro" id="IPR011990">
    <property type="entry name" value="TPR-like_helical_dom_sf"/>
</dbReference>
<dbReference type="InterPro" id="IPR019734">
    <property type="entry name" value="TPR_rpt"/>
</dbReference>
<keyword evidence="6" id="KW-1185">Reference proteome</keyword>
<dbReference type="EMBL" id="JADYTN010000021">
    <property type="protein sequence ID" value="MCF2564332.1"/>
    <property type="molecule type" value="Genomic_DNA"/>
</dbReference>
<dbReference type="PANTHER" id="PTHR44858:SF1">
    <property type="entry name" value="UDP-N-ACETYLGLUCOSAMINE--PEPTIDE N-ACETYLGLUCOSAMINYLTRANSFERASE SPINDLY-RELATED"/>
    <property type="match status" value="1"/>
</dbReference>
<evidence type="ECO:0000313" key="6">
    <source>
        <dbReference type="Proteomes" id="UP001200470"/>
    </source>
</evidence>
<evidence type="ECO:0000256" key="4">
    <source>
        <dbReference type="SAM" id="SignalP"/>
    </source>
</evidence>
<dbReference type="InterPro" id="IPR009003">
    <property type="entry name" value="Peptidase_S1_PA"/>
</dbReference>
<sequence length="567" mass="62880">MKKILISYKRKTIAFILAFMALTTTNAQTPSWAAKAAKSVFTLKTFATDGSLLASTTGVFITEDGEAISSYTPFRGAQKAVVIDATGKEWTVENLMGANEMYDVAKFRVQTKKANAINIAESQATDGSEVWILPYSANKKPGTIKASVKSGETFMELYRYYNIQTTASNIENGSPVMNDKGEIIGLIQPSSNTKQADAYAVSAPFAANLKLNGLSFNDPAIQATNIDIAIPSDINDALLTLFVARNAFKTQKYTDYVRRFVKQFPESADGYVNLARIAISNESYEEADKYLQQAVKMGSNKADAHYQYAQTVLQYCLQSNDKKTFAPWTLDKALAEAREAYKTEPQSVYMQQEAQILYTQGKYDEAGDLYMKLTNSDLRSADIFYAASLCKAQKKDTVQQLALLDSAVALYNKPYLKEAAPFLLARAQARHDAGKYRLAVADYNEYGTLMVAQLDAPFYYMREQSEVAGRLYQQALSDIDKAVELAPQATLYLAEKAALLVRVAMYKEAIEASQQLITLAPDESDGYYFLGAAQWLSDNKKDGMANLQKAKQMGNTAVQIFMDRHTK</sequence>
<dbReference type="PROSITE" id="PS50005">
    <property type="entry name" value="TPR"/>
    <property type="match status" value="1"/>
</dbReference>
<keyword evidence="1" id="KW-0677">Repeat</keyword>
<keyword evidence="2 3" id="KW-0802">TPR repeat</keyword>
<evidence type="ECO:0008006" key="7">
    <source>
        <dbReference type="Google" id="ProtNLM"/>
    </source>
</evidence>
<feature type="repeat" description="TPR" evidence="3">
    <location>
        <begin position="268"/>
        <end position="301"/>
    </location>
</feature>
<accession>A0ABS9CJ63</accession>
<keyword evidence="4" id="KW-0732">Signal</keyword>
<dbReference type="RefSeq" id="WP_301638384.1">
    <property type="nucleotide sequence ID" value="NZ_JADYTN010000021.1"/>
</dbReference>
<name>A0ABS9CJ63_9BACT</name>
<dbReference type="Proteomes" id="UP001200470">
    <property type="component" value="Unassembled WGS sequence"/>
</dbReference>
<feature type="signal peptide" evidence="4">
    <location>
        <begin position="1"/>
        <end position="27"/>
    </location>
</feature>
<dbReference type="Gene3D" id="2.40.10.120">
    <property type="match status" value="1"/>
</dbReference>
<dbReference type="InterPro" id="IPR050498">
    <property type="entry name" value="Ycf3"/>
</dbReference>
<feature type="chain" id="PRO_5047253294" description="Tetratricopeptide repeat protein" evidence="4">
    <location>
        <begin position="28"/>
        <end position="567"/>
    </location>
</feature>
<dbReference type="SUPFAM" id="SSF50494">
    <property type="entry name" value="Trypsin-like serine proteases"/>
    <property type="match status" value="1"/>
</dbReference>
<evidence type="ECO:0000256" key="1">
    <source>
        <dbReference type="ARBA" id="ARBA00022737"/>
    </source>
</evidence>
<dbReference type="SUPFAM" id="SSF48452">
    <property type="entry name" value="TPR-like"/>
    <property type="match status" value="2"/>
</dbReference>
<comment type="caution">
    <text evidence="5">The sequence shown here is derived from an EMBL/GenBank/DDBJ whole genome shotgun (WGS) entry which is preliminary data.</text>
</comment>
<evidence type="ECO:0000313" key="5">
    <source>
        <dbReference type="EMBL" id="MCF2564332.1"/>
    </source>
</evidence>